<sequence length="125" mass="14142">MIIGIGCDIVEHQICRNLNWENDIKILKRIFSNAEIDIYNLKKDLRFLAGRFAAKEAILKCLGTGMHDGISLLDIEILQSIHSKPIVRLSGEPKKIADQLKVNNWHISISHSSKFSISYVVVESI</sequence>
<dbReference type="InterPro" id="IPR008278">
    <property type="entry name" value="4-PPantetheinyl_Trfase_dom"/>
</dbReference>
<dbReference type="NCBIfam" id="TIGR00516">
    <property type="entry name" value="acpS"/>
    <property type="match status" value="1"/>
</dbReference>
<dbReference type="EC" id="2.7.8.7" evidence="8"/>
<feature type="binding site" evidence="8">
    <location>
        <position position="56"/>
    </location>
    <ligand>
        <name>Mg(2+)</name>
        <dbReference type="ChEBI" id="CHEBI:18420"/>
    </ligand>
</feature>
<evidence type="ECO:0000259" key="9">
    <source>
        <dbReference type="Pfam" id="PF01648"/>
    </source>
</evidence>
<comment type="function">
    <text evidence="8">Transfers the 4'-phosphopantetheine moiety from coenzyme A to a Ser of acyl-carrier-protein.</text>
</comment>
<feature type="binding site" evidence="8">
    <location>
        <position position="8"/>
    </location>
    <ligand>
        <name>Mg(2+)</name>
        <dbReference type="ChEBI" id="CHEBI:18420"/>
    </ligand>
</feature>
<evidence type="ECO:0000256" key="7">
    <source>
        <dbReference type="ARBA" id="ARBA00023160"/>
    </source>
</evidence>
<name>A0ABY4K6R9_9FLAO</name>
<evidence type="ECO:0000256" key="8">
    <source>
        <dbReference type="HAMAP-Rule" id="MF_00101"/>
    </source>
</evidence>
<keyword evidence="7 8" id="KW-0275">Fatty acid biosynthesis</keyword>
<protein>
    <recommendedName>
        <fullName evidence="8">Holo-[acyl-carrier-protein] synthase</fullName>
        <shortName evidence="8">Holo-ACP synthase</shortName>
        <ecNumber evidence="8">2.7.8.7</ecNumber>
    </recommendedName>
    <alternativeName>
        <fullName evidence="8">4'-phosphopantetheinyl transferase AcpS</fullName>
    </alternativeName>
</protein>
<evidence type="ECO:0000256" key="1">
    <source>
        <dbReference type="ARBA" id="ARBA00022516"/>
    </source>
</evidence>
<evidence type="ECO:0000256" key="6">
    <source>
        <dbReference type="ARBA" id="ARBA00023098"/>
    </source>
</evidence>
<dbReference type="InterPro" id="IPR037143">
    <property type="entry name" value="4-PPantetheinyl_Trfase_dom_sf"/>
</dbReference>
<evidence type="ECO:0000313" key="10">
    <source>
        <dbReference type="EMBL" id="UPQ75262.1"/>
    </source>
</evidence>
<dbReference type="GO" id="GO:0008897">
    <property type="term" value="F:holo-[acyl-carrier-protein] synthase activity"/>
    <property type="evidence" value="ECO:0007669"/>
    <property type="project" value="UniProtKB-EC"/>
</dbReference>
<dbReference type="NCBIfam" id="TIGR00556">
    <property type="entry name" value="pantethn_trn"/>
    <property type="match status" value="1"/>
</dbReference>
<keyword evidence="1 8" id="KW-0444">Lipid biosynthesis</keyword>
<dbReference type="EMBL" id="CP096203">
    <property type="protein sequence ID" value="UPQ75262.1"/>
    <property type="molecule type" value="Genomic_DNA"/>
</dbReference>
<keyword evidence="2 8" id="KW-0808">Transferase</keyword>
<dbReference type="HAMAP" id="MF_00101">
    <property type="entry name" value="AcpS"/>
    <property type="match status" value="1"/>
</dbReference>
<comment type="catalytic activity">
    <reaction evidence="8">
        <text>apo-[ACP] + CoA = holo-[ACP] + adenosine 3',5'-bisphosphate + H(+)</text>
        <dbReference type="Rhea" id="RHEA:12068"/>
        <dbReference type="Rhea" id="RHEA-COMP:9685"/>
        <dbReference type="Rhea" id="RHEA-COMP:9690"/>
        <dbReference type="ChEBI" id="CHEBI:15378"/>
        <dbReference type="ChEBI" id="CHEBI:29999"/>
        <dbReference type="ChEBI" id="CHEBI:57287"/>
        <dbReference type="ChEBI" id="CHEBI:58343"/>
        <dbReference type="ChEBI" id="CHEBI:64479"/>
        <dbReference type="EC" id="2.7.8.7"/>
    </reaction>
</comment>
<accession>A0ABY4K6R9</accession>
<keyword evidence="11" id="KW-1185">Reference proteome</keyword>
<comment type="subcellular location">
    <subcellularLocation>
        <location evidence="8">Cytoplasm</location>
    </subcellularLocation>
</comment>
<evidence type="ECO:0000256" key="5">
    <source>
        <dbReference type="ARBA" id="ARBA00022842"/>
    </source>
</evidence>
<keyword evidence="5 8" id="KW-0460">Magnesium</keyword>
<evidence type="ECO:0000256" key="3">
    <source>
        <dbReference type="ARBA" id="ARBA00022723"/>
    </source>
</evidence>
<keyword evidence="6 8" id="KW-0443">Lipid metabolism</keyword>
<keyword evidence="4 8" id="KW-0276">Fatty acid metabolism</keyword>
<dbReference type="InterPro" id="IPR004568">
    <property type="entry name" value="Ppantetheine-prot_Trfase_dom"/>
</dbReference>
<comment type="cofactor">
    <cofactor evidence="8">
        <name>Mg(2+)</name>
        <dbReference type="ChEBI" id="CHEBI:18420"/>
    </cofactor>
</comment>
<proteinExistence type="inferred from homology"/>
<organism evidence="10 11">
    <name type="scientific">Chryseobacterium nepalense</name>
    <dbReference type="NCBI Taxonomy" id="1854498"/>
    <lineage>
        <taxon>Bacteria</taxon>
        <taxon>Pseudomonadati</taxon>
        <taxon>Bacteroidota</taxon>
        <taxon>Flavobacteriia</taxon>
        <taxon>Flavobacteriales</taxon>
        <taxon>Weeksellaceae</taxon>
        <taxon>Chryseobacterium group</taxon>
        <taxon>Chryseobacterium</taxon>
    </lineage>
</organism>
<evidence type="ECO:0000313" key="11">
    <source>
        <dbReference type="Proteomes" id="UP000830552"/>
    </source>
</evidence>
<dbReference type="Pfam" id="PF01648">
    <property type="entry name" value="ACPS"/>
    <property type="match status" value="1"/>
</dbReference>
<dbReference type="Proteomes" id="UP000830552">
    <property type="component" value="Chromosome"/>
</dbReference>
<keyword evidence="8" id="KW-0963">Cytoplasm</keyword>
<evidence type="ECO:0000256" key="4">
    <source>
        <dbReference type="ARBA" id="ARBA00022832"/>
    </source>
</evidence>
<gene>
    <name evidence="8 10" type="primary">acpS</name>
    <name evidence="10" type="ORF">M0D58_14575</name>
</gene>
<dbReference type="RefSeq" id="WP_248390961.1">
    <property type="nucleotide sequence ID" value="NZ_CP096203.1"/>
</dbReference>
<dbReference type="SUPFAM" id="SSF56214">
    <property type="entry name" value="4'-phosphopantetheinyl transferase"/>
    <property type="match status" value="1"/>
</dbReference>
<keyword evidence="3 8" id="KW-0479">Metal-binding</keyword>
<feature type="domain" description="4'-phosphopantetheinyl transferase" evidence="9">
    <location>
        <begin position="4"/>
        <end position="109"/>
    </location>
</feature>
<dbReference type="Gene3D" id="3.90.470.20">
    <property type="entry name" value="4'-phosphopantetheinyl transferase domain"/>
    <property type="match status" value="1"/>
</dbReference>
<reference evidence="10" key="1">
    <citation type="submission" date="2022-04" db="EMBL/GenBank/DDBJ databases">
        <title>Evolutionary, genomic, and biogeographic characterization of Chryseobacterium nepalense represented by a plastic-degrading bacterium AC3.</title>
        <authorList>
            <person name="Yin Z."/>
            <person name="Liu X."/>
            <person name="Wang D."/>
            <person name="Xie Z."/>
        </authorList>
    </citation>
    <scope>NUCLEOTIDE SEQUENCE</scope>
    <source>
        <strain evidence="10">AC3</strain>
    </source>
</reference>
<dbReference type="InterPro" id="IPR002582">
    <property type="entry name" value="ACPS"/>
</dbReference>
<evidence type="ECO:0000256" key="2">
    <source>
        <dbReference type="ARBA" id="ARBA00022679"/>
    </source>
</evidence>
<comment type="similarity">
    <text evidence="8">Belongs to the P-Pant transferase superfamily. AcpS family.</text>
</comment>